<dbReference type="PANTHER" id="PTHR42877">
    <property type="entry name" value="L-ORNITHINE N(5)-MONOOXYGENASE-RELATED"/>
    <property type="match status" value="1"/>
</dbReference>
<name>A0AAV9MU19_9EURO</name>
<comment type="caution">
    <text evidence="3">The sequence shown here is derived from an EMBL/GenBank/DDBJ whole genome shotgun (WGS) entry which is preliminary data.</text>
</comment>
<reference evidence="3 4" key="1">
    <citation type="submission" date="2023-08" db="EMBL/GenBank/DDBJ databases">
        <title>Black Yeasts Isolated from many extreme environments.</title>
        <authorList>
            <person name="Coleine C."/>
            <person name="Stajich J.E."/>
            <person name="Selbmann L."/>
        </authorList>
    </citation>
    <scope>NUCLEOTIDE SEQUENCE [LARGE SCALE GENOMIC DNA]</scope>
    <source>
        <strain evidence="3 4">CCFEE 5792</strain>
    </source>
</reference>
<keyword evidence="4" id="KW-1185">Reference proteome</keyword>
<dbReference type="AlphaFoldDB" id="A0AAV9MU19"/>
<protein>
    <recommendedName>
        <fullName evidence="5">Flavin-containing monooxygenase</fullName>
    </recommendedName>
</protein>
<dbReference type="GeneID" id="89978904"/>
<dbReference type="RefSeq" id="XP_064700129.1">
    <property type="nucleotide sequence ID" value="XM_064854283.1"/>
</dbReference>
<evidence type="ECO:0000313" key="4">
    <source>
        <dbReference type="Proteomes" id="UP001358417"/>
    </source>
</evidence>
<dbReference type="Proteomes" id="UP001358417">
    <property type="component" value="Unassembled WGS sequence"/>
</dbReference>
<comment type="similarity">
    <text evidence="2">Belongs to the FAD-binding monooxygenase family.</text>
</comment>
<gene>
    <name evidence="3" type="ORF">LTR84_010749</name>
</gene>
<dbReference type="InterPro" id="IPR051209">
    <property type="entry name" value="FAD-bind_Monooxygenase_sf"/>
</dbReference>
<evidence type="ECO:0000256" key="2">
    <source>
        <dbReference type="ARBA" id="ARBA00010139"/>
    </source>
</evidence>
<evidence type="ECO:0000256" key="1">
    <source>
        <dbReference type="ARBA" id="ARBA00001974"/>
    </source>
</evidence>
<comment type="cofactor">
    <cofactor evidence="1">
        <name>FAD</name>
        <dbReference type="ChEBI" id="CHEBI:57692"/>
    </cofactor>
</comment>
<dbReference type="Gene3D" id="3.50.50.60">
    <property type="entry name" value="FAD/NAD(P)-binding domain"/>
    <property type="match status" value="1"/>
</dbReference>
<evidence type="ECO:0000313" key="3">
    <source>
        <dbReference type="EMBL" id="KAK5044468.1"/>
    </source>
</evidence>
<evidence type="ECO:0008006" key="5">
    <source>
        <dbReference type="Google" id="ProtNLM"/>
    </source>
</evidence>
<dbReference type="EMBL" id="JAVRRD010000049">
    <property type="protein sequence ID" value="KAK5044468.1"/>
    <property type="molecule type" value="Genomic_DNA"/>
</dbReference>
<accession>A0AAV9MU19</accession>
<proteinExistence type="inferred from homology"/>
<organism evidence="3 4">
    <name type="scientific">Exophiala bonariae</name>
    <dbReference type="NCBI Taxonomy" id="1690606"/>
    <lineage>
        <taxon>Eukaryota</taxon>
        <taxon>Fungi</taxon>
        <taxon>Dikarya</taxon>
        <taxon>Ascomycota</taxon>
        <taxon>Pezizomycotina</taxon>
        <taxon>Eurotiomycetes</taxon>
        <taxon>Chaetothyriomycetidae</taxon>
        <taxon>Chaetothyriales</taxon>
        <taxon>Herpotrichiellaceae</taxon>
        <taxon>Exophiala</taxon>
    </lineage>
</organism>
<dbReference type="InterPro" id="IPR036188">
    <property type="entry name" value="FAD/NAD-bd_sf"/>
</dbReference>
<dbReference type="SUPFAM" id="SSF51905">
    <property type="entry name" value="FAD/NAD(P)-binding domain"/>
    <property type="match status" value="1"/>
</dbReference>
<sequence length="117" mass="13171">MKITEDGIKTEHGELHHLDVIICATGFKVGFRPWFEVNGKDGRDLAEEWDPDPRFDDFLNVYIDRLTLPSVATSALQRQAAPNYFLGLGPRGPWGNESVVVLVCRMIEAVKQETDAK</sequence>
<dbReference type="PANTHER" id="PTHR42877:SF8">
    <property type="entry name" value="MONOOXYGENASE"/>
    <property type="match status" value="1"/>
</dbReference>